<feature type="region of interest" description="Disordered" evidence="1">
    <location>
        <begin position="656"/>
        <end position="702"/>
    </location>
</feature>
<dbReference type="EMBL" id="KZ293433">
    <property type="protein sequence ID" value="PBK68185.1"/>
    <property type="molecule type" value="Genomic_DNA"/>
</dbReference>
<dbReference type="Gene3D" id="1.50.10.10">
    <property type="match status" value="1"/>
</dbReference>
<keyword evidence="5" id="KW-0326">Glycosidase</keyword>
<dbReference type="Gene3D" id="2.60.420.10">
    <property type="entry name" value="Maltose phosphorylase, domain 3"/>
    <property type="match status" value="1"/>
</dbReference>
<dbReference type="PANTHER" id="PTHR34987">
    <property type="entry name" value="C, PUTATIVE (AFU_ORTHOLOGUE AFUA_3G02880)-RELATED"/>
    <property type="match status" value="1"/>
</dbReference>
<feature type="domain" description="Alpha-L-rhamnosidase six-hairpin glycosidase" evidence="3">
    <location>
        <begin position="224"/>
        <end position="398"/>
    </location>
</feature>
<dbReference type="AlphaFoldDB" id="A0A2H3BBF6"/>
<evidence type="ECO:0000256" key="1">
    <source>
        <dbReference type="SAM" id="MobiDB-lite"/>
    </source>
</evidence>
<organism evidence="5 6">
    <name type="scientific">Armillaria solidipes</name>
    <dbReference type="NCBI Taxonomy" id="1076256"/>
    <lineage>
        <taxon>Eukaryota</taxon>
        <taxon>Fungi</taxon>
        <taxon>Dikarya</taxon>
        <taxon>Basidiomycota</taxon>
        <taxon>Agaricomycotina</taxon>
        <taxon>Agaricomycetes</taxon>
        <taxon>Agaricomycetidae</taxon>
        <taxon>Agaricales</taxon>
        <taxon>Marasmiineae</taxon>
        <taxon>Physalacriaceae</taxon>
        <taxon>Armillaria</taxon>
    </lineage>
</organism>
<feature type="domain" description="Alpha-L-rhamnosidase C-terminal" evidence="4">
    <location>
        <begin position="512"/>
        <end position="569"/>
    </location>
</feature>
<sequence length="744" mass="80784">MLFYFLLLPVALALAPGGPWDVFNYAPKSKTVYARDVYKSVGGLVSLNFDKVDNMSSVSLAFTESPAYVNPLASDDSAYPTPDMNYDGVFTIPAPLSKGHWTQPSYSLRGGFRYLTIASHSNTTLELSNVSCAISFMPHVDDLRAYTGYFYTSDPAFHDPDFLTKVWYAGAYTVQTNTVPLDTGRQFPFLYAATGWFNNGTIGVAGPILVDVQYGPVIWPSQSPPSALPQAGPPLTLYRPDSDIYHAWNLIGTHNYYLYSGDHDWLSTVWTNYTRAVAFLEGKVDSTGLMNVTSPRDWGRIGGGGYNAEGNAILYKVLLTASDLANYMGDEFLSAVWGANATALKAKYNEAFWVESAGMYRDNSTTTLYPQDANSFAVLYNLTLSDDQKVAVSEGLEKNWNDLGPVVPELPDTISPFISGFELQAHFEAGQDNRALDLLRREWGYMLYTNLSVQSTLLEGFTANGSLGYQSSRGYNYDPSYTSHAHGWSSGPTSALTFYILGLTVTSPRGATWSVNPHINGGLPGAEGGFETSLGWFGVKWVLQANQFFMEINTPEGTDGLVKLPRVGSVVVDEVAVDVGANGEIMLNGGKHTLIGGTDRSCKCVEEKNASPIAGSKIVIRSNKSIYRVKTHPNIVANTPAEPSSSLEAELKLPVEEAEADPAEDPDVPVEDPAIEPEALTPDEIADPVLEDKSGQKRPIYYGRNKPTHAVALIEPDIVGAVLVAVALALDNEDDAAATEKSPD</sequence>
<dbReference type="Pfam" id="PF17389">
    <property type="entry name" value="Bac_rhamnosid6H"/>
    <property type="match status" value="1"/>
</dbReference>
<evidence type="ECO:0000259" key="4">
    <source>
        <dbReference type="Pfam" id="PF17390"/>
    </source>
</evidence>
<proteinExistence type="predicted"/>
<reference evidence="6" key="1">
    <citation type="journal article" date="2017" name="Nat. Ecol. Evol.">
        <title>Genome expansion and lineage-specific genetic innovations in the forest pathogenic fungi Armillaria.</title>
        <authorList>
            <person name="Sipos G."/>
            <person name="Prasanna A.N."/>
            <person name="Walter M.C."/>
            <person name="O'Connor E."/>
            <person name="Balint B."/>
            <person name="Krizsan K."/>
            <person name="Kiss B."/>
            <person name="Hess J."/>
            <person name="Varga T."/>
            <person name="Slot J."/>
            <person name="Riley R."/>
            <person name="Boka B."/>
            <person name="Rigling D."/>
            <person name="Barry K."/>
            <person name="Lee J."/>
            <person name="Mihaltcheva S."/>
            <person name="LaButti K."/>
            <person name="Lipzen A."/>
            <person name="Waldron R."/>
            <person name="Moloney N.M."/>
            <person name="Sperisen C."/>
            <person name="Kredics L."/>
            <person name="Vagvoelgyi C."/>
            <person name="Patrignani A."/>
            <person name="Fitzpatrick D."/>
            <person name="Nagy I."/>
            <person name="Doyle S."/>
            <person name="Anderson J.B."/>
            <person name="Grigoriev I.V."/>
            <person name="Gueldener U."/>
            <person name="Muensterkoetter M."/>
            <person name="Nagy L.G."/>
        </authorList>
    </citation>
    <scope>NUCLEOTIDE SEQUENCE [LARGE SCALE GENOMIC DNA]</scope>
    <source>
        <strain evidence="6">28-4</strain>
    </source>
</reference>
<gene>
    <name evidence="5" type="ORF">ARMSODRAFT_1004902</name>
</gene>
<keyword evidence="6" id="KW-1185">Reference proteome</keyword>
<dbReference type="Pfam" id="PF17390">
    <property type="entry name" value="Bac_rhamnosid_C"/>
    <property type="match status" value="1"/>
</dbReference>
<dbReference type="InterPro" id="IPR035398">
    <property type="entry name" value="Bac_rhamnosid_C"/>
</dbReference>
<dbReference type="PANTHER" id="PTHR34987:SF6">
    <property type="entry name" value="ALPHA-L-RHAMNOSIDASE SIX-HAIRPIN GLYCOSIDASE DOMAIN-CONTAINING PROTEIN"/>
    <property type="match status" value="1"/>
</dbReference>
<dbReference type="GO" id="GO:0016798">
    <property type="term" value="F:hydrolase activity, acting on glycosyl bonds"/>
    <property type="evidence" value="ECO:0007669"/>
    <property type="project" value="UniProtKB-KW"/>
</dbReference>
<dbReference type="STRING" id="1076256.A0A2H3BBF6"/>
<evidence type="ECO:0000259" key="3">
    <source>
        <dbReference type="Pfam" id="PF17389"/>
    </source>
</evidence>
<dbReference type="SUPFAM" id="SSF48208">
    <property type="entry name" value="Six-hairpin glycosidases"/>
    <property type="match status" value="1"/>
</dbReference>
<dbReference type="InterPro" id="IPR035396">
    <property type="entry name" value="Bac_rhamnosid6H"/>
</dbReference>
<keyword evidence="5" id="KW-0378">Hydrolase</keyword>
<feature type="compositionally biased region" description="Acidic residues" evidence="1">
    <location>
        <begin position="656"/>
        <end position="675"/>
    </location>
</feature>
<dbReference type="InterPro" id="IPR012341">
    <property type="entry name" value="6hp_glycosidase-like_sf"/>
</dbReference>
<evidence type="ECO:0000256" key="2">
    <source>
        <dbReference type="SAM" id="SignalP"/>
    </source>
</evidence>
<name>A0A2H3BBF6_9AGAR</name>
<feature type="chain" id="PRO_5013641899" evidence="2">
    <location>
        <begin position="18"/>
        <end position="744"/>
    </location>
</feature>
<evidence type="ECO:0000313" key="6">
    <source>
        <dbReference type="Proteomes" id="UP000218334"/>
    </source>
</evidence>
<protein>
    <submittedName>
        <fullName evidence="5">Six-hairpin glycosidase</fullName>
    </submittedName>
</protein>
<feature type="signal peptide" evidence="2">
    <location>
        <begin position="1"/>
        <end position="17"/>
    </location>
</feature>
<keyword evidence="2" id="KW-0732">Signal</keyword>
<dbReference type="InterPro" id="IPR008928">
    <property type="entry name" value="6-hairpin_glycosidase_sf"/>
</dbReference>
<dbReference type="GO" id="GO:0005975">
    <property type="term" value="P:carbohydrate metabolic process"/>
    <property type="evidence" value="ECO:0007669"/>
    <property type="project" value="InterPro"/>
</dbReference>
<evidence type="ECO:0000313" key="5">
    <source>
        <dbReference type="EMBL" id="PBK68185.1"/>
    </source>
</evidence>
<dbReference type="Proteomes" id="UP000218334">
    <property type="component" value="Unassembled WGS sequence"/>
</dbReference>
<accession>A0A2H3BBF6</accession>